<comment type="caution">
    <text evidence="1">The sequence shown here is derived from an EMBL/GenBank/DDBJ whole genome shotgun (WGS) entry which is preliminary data.</text>
</comment>
<sequence>MDICGDYYQDGSFNYASNVEVFGDTCNPSCQNQSCLQ</sequence>
<organism evidence="1 2">
    <name type="scientific">Allacma fusca</name>
    <dbReference type="NCBI Taxonomy" id="39272"/>
    <lineage>
        <taxon>Eukaryota</taxon>
        <taxon>Metazoa</taxon>
        <taxon>Ecdysozoa</taxon>
        <taxon>Arthropoda</taxon>
        <taxon>Hexapoda</taxon>
        <taxon>Collembola</taxon>
        <taxon>Symphypleona</taxon>
        <taxon>Sminthuridae</taxon>
        <taxon>Allacma</taxon>
    </lineage>
</organism>
<name>A0A8J2JGR1_9HEXA</name>
<dbReference type="Proteomes" id="UP000708208">
    <property type="component" value="Unassembled WGS sequence"/>
</dbReference>
<accession>A0A8J2JGR1</accession>
<feature type="non-terminal residue" evidence="1">
    <location>
        <position position="1"/>
    </location>
</feature>
<proteinExistence type="predicted"/>
<evidence type="ECO:0000313" key="2">
    <source>
        <dbReference type="Proteomes" id="UP000708208"/>
    </source>
</evidence>
<keyword evidence="2" id="KW-1185">Reference proteome</keyword>
<evidence type="ECO:0000313" key="1">
    <source>
        <dbReference type="EMBL" id="CAG7719381.1"/>
    </source>
</evidence>
<gene>
    <name evidence="1" type="ORF">AFUS01_LOCUS8707</name>
</gene>
<dbReference type="AlphaFoldDB" id="A0A8J2JGR1"/>
<dbReference type="EMBL" id="CAJVCH010060900">
    <property type="protein sequence ID" value="CAG7719381.1"/>
    <property type="molecule type" value="Genomic_DNA"/>
</dbReference>
<reference evidence="1" key="1">
    <citation type="submission" date="2021-06" db="EMBL/GenBank/DDBJ databases">
        <authorList>
            <person name="Hodson N. C."/>
            <person name="Mongue J. A."/>
            <person name="Jaron S. K."/>
        </authorList>
    </citation>
    <scope>NUCLEOTIDE SEQUENCE</scope>
</reference>
<protein>
    <submittedName>
        <fullName evidence="1">Uncharacterized protein</fullName>
    </submittedName>
</protein>